<evidence type="ECO:0008006" key="3">
    <source>
        <dbReference type="Google" id="ProtNLM"/>
    </source>
</evidence>
<evidence type="ECO:0000313" key="1">
    <source>
        <dbReference type="EMBL" id="SFK79247.1"/>
    </source>
</evidence>
<keyword evidence="2" id="KW-1185">Reference proteome</keyword>
<proteinExistence type="predicted"/>
<accession>A0A1I4CG19</accession>
<reference evidence="1 2" key="1">
    <citation type="submission" date="2016-10" db="EMBL/GenBank/DDBJ databases">
        <authorList>
            <person name="de Groot N.N."/>
        </authorList>
    </citation>
    <scope>NUCLEOTIDE SEQUENCE [LARGE SCALE GENOMIC DNA]</scope>
    <source>
        <strain evidence="1 2">DSM 19981</strain>
    </source>
</reference>
<sequence length="347" mass="36256">MRDTQSPTLPAVTHGATLLRGLRVEACGNALPGLPAGAERDFDAILAAWRLRHRRGGGRDPFGDIVPEAVEAEALEQALSGGMPVAAGLVQGAIEDVAHNLVKIIRGCLVRPEWQGTQRVVVGGGFRVGRIAELALGRAGVLLRAEKLGSAVAAIRHDPAETGLLGAARLLPMRMLEGSDAVLTADLGRRSFRAGLVLPRLGVAPDLAAASVWRMRHWVHAGETPDRAVALRSLAAMLRDLVGMAERAGLSIAPAIALGLPAPVAQDGTLGEGAEALPGDWSAPGFRPAEAIEALLPGGGADVVLHHAAVTFGLSEAPFHRDIARWGVLRIGADPGHARFTNLPLRR</sequence>
<protein>
    <recommendedName>
        <fullName evidence="3">ROK family protein</fullName>
    </recommendedName>
</protein>
<evidence type="ECO:0000313" key="2">
    <source>
        <dbReference type="Proteomes" id="UP000199473"/>
    </source>
</evidence>
<dbReference type="RefSeq" id="WP_092961354.1">
    <property type="nucleotide sequence ID" value="NZ_FOSQ01000007.1"/>
</dbReference>
<dbReference type="Proteomes" id="UP000199473">
    <property type="component" value="Unassembled WGS sequence"/>
</dbReference>
<organism evidence="1 2">
    <name type="scientific">Falsiroseomonas stagni DSM 19981</name>
    <dbReference type="NCBI Taxonomy" id="1123062"/>
    <lineage>
        <taxon>Bacteria</taxon>
        <taxon>Pseudomonadati</taxon>
        <taxon>Pseudomonadota</taxon>
        <taxon>Alphaproteobacteria</taxon>
        <taxon>Acetobacterales</taxon>
        <taxon>Roseomonadaceae</taxon>
        <taxon>Falsiroseomonas</taxon>
    </lineage>
</organism>
<dbReference type="AlphaFoldDB" id="A0A1I4CG19"/>
<name>A0A1I4CG19_9PROT</name>
<dbReference type="EMBL" id="FOSQ01000007">
    <property type="protein sequence ID" value="SFK79247.1"/>
    <property type="molecule type" value="Genomic_DNA"/>
</dbReference>
<dbReference type="STRING" id="1123062.SAMN02745775_107167"/>
<dbReference type="OrthoDB" id="7903685at2"/>
<gene>
    <name evidence="1" type="ORF">SAMN02745775_107167</name>
</gene>